<feature type="transmembrane region" description="Helical" evidence="1">
    <location>
        <begin position="12"/>
        <end position="36"/>
    </location>
</feature>
<dbReference type="AlphaFoldDB" id="A0A2U2DST4"/>
<evidence type="ECO:0008006" key="4">
    <source>
        <dbReference type="Google" id="ProtNLM"/>
    </source>
</evidence>
<feature type="transmembrane region" description="Helical" evidence="1">
    <location>
        <begin position="42"/>
        <end position="60"/>
    </location>
</feature>
<dbReference type="Proteomes" id="UP000245252">
    <property type="component" value="Unassembled WGS sequence"/>
</dbReference>
<comment type="caution">
    <text evidence="2">The sequence shown here is derived from an EMBL/GenBank/DDBJ whole genome shotgun (WGS) entry which is preliminary data.</text>
</comment>
<evidence type="ECO:0000313" key="3">
    <source>
        <dbReference type="Proteomes" id="UP000245252"/>
    </source>
</evidence>
<reference evidence="2 3" key="1">
    <citation type="submission" date="2018-05" db="EMBL/GenBank/DDBJ databases">
        <title>The draft genome of strain NS-104.</title>
        <authorList>
            <person name="Hang P."/>
            <person name="Jiang J."/>
        </authorList>
    </citation>
    <scope>NUCLEOTIDE SEQUENCE [LARGE SCALE GENOMIC DNA]</scope>
    <source>
        <strain evidence="2 3">NS-104</strain>
    </source>
</reference>
<feature type="transmembrane region" description="Helical" evidence="1">
    <location>
        <begin position="72"/>
        <end position="90"/>
    </location>
</feature>
<gene>
    <name evidence="2" type="ORF">DEM27_08275</name>
</gene>
<proteinExistence type="predicted"/>
<dbReference type="EMBL" id="QFBC01000003">
    <property type="protein sequence ID" value="PWE56386.1"/>
    <property type="molecule type" value="Genomic_DNA"/>
</dbReference>
<accession>A0A2U2DST4</accession>
<evidence type="ECO:0000256" key="1">
    <source>
        <dbReference type="SAM" id="Phobius"/>
    </source>
</evidence>
<organism evidence="2 3">
    <name type="scientific">Metarhizobium album</name>
    <dbReference type="NCBI Taxonomy" id="2182425"/>
    <lineage>
        <taxon>Bacteria</taxon>
        <taxon>Pseudomonadati</taxon>
        <taxon>Pseudomonadota</taxon>
        <taxon>Alphaproteobacteria</taxon>
        <taxon>Hyphomicrobiales</taxon>
        <taxon>Rhizobiaceae</taxon>
        <taxon>Metarhizobium</taxon>
    </lineage>
</organism>
<evidence type="ECO:0000313" key="2">
    <source>
        <dbReference type="EMBL" id="PWE56386.1"/>
    </source>
</evidence>
<keyword evidence="1" id="KW-0812">Transmembrane</keyword>
<keyword evidence="3" id="KW-1185">Reference proteome</keyword>
<keyword evidence="1" id="KW-1133">Transmembrane helix</keyword>
<sequence length="144" mass="14940">MDAAVTNSTAKLIVLNTCWAALVAWAFVQGYVTFVFTHDVSGISYVIAGVLAAVLAAMFLGHTRVMPHAKVWFVMLGLIGNLIGFVLALQGMQAGSLGDAAGLLKLATSLIDGMSVAFCSTLVGAVAALWISTNSYVLQMAAGE</sequence>
<keyword evidence="1" id="KW-0472">Membrane</keyword>
<dbReference type="RefSeq" id="WP_109457762.1">
    <property type="nucleotide sequence ID" value="NZ_QFBC01000003.1"/>
</dbReference>
<feature type="transmembrane region" description="Helical" evidence="1">
    <location>
        <begin position="110"/>
        <end position="131"/>
    </location>
</feature>
<protein>
    <recommendedName>
        <fullName evidence="4">MotA/TolQ/ExbB proton channel domain-containing protein</fullName>
    </recommendedName>
</protein>
<dbReference type="OrthoDB" id="8421512at2"/>
<name>A0A2U2DST4_9HYPH</name>